<sequence length="151" mass="15282">MNDAADDATTPLALHARPDGEAELPLVLRLRWEDVAALGRDAGRLAARLRRPVTLDEAVSHRLRGGASLAPAALDGSHGPAGSRTTALDGSHAGSRTTALDERPAAAQAGETAAEGPGGTGAGAPPTTPTGHVPNGRVARDRLESPRSGAR</sequence>
<evidence type="ECO:0000313" key="2">
    <source>
        <dbReference type="EMBL" id="GAA4764763.1"/>
    </source>
</evidence>
<feature type="region of interest" description="Disordered" evidence="1">
    <location>
        <begin position="61"/>
        <end position="151"/>
    </location>
</feature>
<protein>
    <submittedName>
        <fullName evidence="2">Uncharacterized protein</fullName>
    </submittedName>
</protein>
<organism evidence="2 3">
    <name type="scientific">Streptomyces sanyensis</name>
    <dbReference type="NCBI Taxonomy" id="568869"/>
    <lineage>
        <taxon>Bacteria</taxon>
        <taxon>Bacillati</taxon>
        <taxon>Actinomycetota</taxon>
        <taxon>Actinomycetes</taxon>
        <taxon>Kitasatosporales</taxon>
        <taxon>Streptomycetaceae</taxon>
        <taxon>Streptomyces</taxon>
    </lineage>
</organism>
<dbReference type="RefSeq" id="WP_345609453.1">
    <property type="nucleotide sequence ID" value="NZ_BAABJV010000001.1"/>
</dbReference>
<gene>
    <name evidence="2" type="ORF">GCM10023329_08360</name>
</gene>
<comment type="caution">
    <text evidence="2">The sequence shown here is derived from an EMBL/GenBank/DDBJ whole genome shotgun (WGS) entry which is preliminary data.</text>
</comment>
<dbReference type="Proteomes" id="UP001501147">
    <property type="component" value="Unassembled WGS sequence"/>
</dbReference>
<feature type="compositionally biased region" description="Low complexity" evidence="1">
    <location>
        <begin position="105"/>
        <end position="115"/>
    </location>
</feature>
<feature type="compositionally biased region" description="Polar residues" evidence="1">
    <location>
        <begin position="83"/>
        <end position="98"/>
    </location>
</feature>
<evidence type="ECO:0000256" key="1">
    <source>
        <dbReference type="SAM" id="MobiDB-lite"/>
    </source>
</evidence>
<dbReference type="EMBL" id="BAABJV010000001">
    <property type="protein sequence ID" value="GAA4764763.1"/>
    <property type="molecule type" value="Genomic_DNA"/>
</dbReference>
<name>A0ABP8ZSC0_9ACTN</name>
<evidence type="ECO:0000313" key="3">
    <source>
        <dbReference type="Proteomes" id="UP001501147"/>
    </source>
</evidence>
<proteinExistence type="predicted"/>
<accession>A0ABP8ZSC0</accession>
<keyword evidence="3" id="KW-1185">Reference proteome</keyword>
<reference evidence="3" key="1">
    <citation type="journal article" date="2019" name="Int. J. Syst. Evol. Microbiol.">
        <title>The Global Catalogue of Microorganisms (GCM) 10K type strain sequencing project: providing services to taxonomists for standard genome sequencing and annotation.</title>
        <authorList>
            <consortium name="The Broad Institute Genomics Platform"/>
            <consortium name="The Broad Institute Genome Sequencing Center for Infectious Disease"/>
            <person name="Wu L."/>
            <person name="Ma J."/>
        </authorList>
    </citation>
    <scope>NUCLEOTIDE SEQUENCE [LARGE SCALE GENOMIC DNA]</scope>
    <source>
        <strain evidence="3">JCM 18324</strain>
    </source>
</reference>
<feature type="region of interest" description="Disordered" evidence="1">
    <location>
        <begin position="1"/>
        <end position="20"/>
    </location>
</feature>